<feature type="signal peptide" evidence="2">
    <location>
        <begin position="1"/>
        <end position="21"/>
    </location>
</feature>
<sequence>MSRAMPRAVRATILLPALLLAACGAADPVAVPDPADSTATRATATATATATRPRDALRGDTPPEGSLPFEDPPWFHYAVPRGHPDHEAGMRWFRHESGYRTQGDGDDVHSFERYLKSMGLDLSITLMDWDDGTSLSVSAGDFRSFPGNVGLEVLGGWLGVRKQRGSRRTDIVQVDGIEGQLGRRGRFLLIRIEDQQSRAYDCTRASLPGHPAAGFADDAAFVRFLTRHDTAIDVDRCERQEKP</sequence>
<keyword evidence="4" id="KW-1185">Reference proteome</keyword>
<dbReference type="AlphaFoldDB" id="W0AA92"/>
<reference evidence="3 4" key="1">
    <citation type="submission" date="2013-07" db="EMBL/GenBank/DDBJ databases">
        <title>Completed genome of Sphingomonas sanxanigenens NX02.</title>
        <authorList>
            <person name="Ma T."/>
            <person name="Huang H."/>
            <person name="Wu M."/>
            <person name="Li X."/>
            <person name="Li G."/>
        </authorList>
    </citation>
    <scope>NUCLEOTIDE SEQUENCE [LARGE SCALE GENOMIC DNA]</scope>
    <source>
        <strain evidence="3 4">NX02</strain>
    </source>
</reference>
<evidence type="ECO:0000313" key="4">
    <source>
        <dbReference type="Proteomes" id="UP000018851"/>
    </source>
</evidence>
<proteinExistence type="predicted"/>
<keyword evidence="2" id="KW-0732">Signal</keyword>
<organism evidence="3 4">
    <name type="scientific">Sphingomonas sanxanigenens DSM 19645 = NX02</name>
    <dbReference type="NCBI Taxonomy" id="1123269"/>
    <lineage>
        <taxon>Bacteria</taxon>
        <taxon>Pseudomonadati</taxon>
        <taxon>Pseudomonadota</taxon>
        <taxon>Alphaproteobacteria</taxon>
        <taxon>Sphingomonadales</taxon>
        <taxon>Sphingomonadaceae</taxon>
        <taxon>Sphingomonas</taxon>
    </lineage>
</organism>
<evidence type="ECO:0000313" key="3">
    <source>
        <dbReference type="EMBL" id="AHE52575.1"/>
    </source>
</evidence>
<dbReference type="Proteomes" id="UP000018851">
    <property type="component" value="Chromosome"/>
</dbReference>
<protein>
    <submittedName>
        <fullName evidence="3">Uncharacterized protein</fullName>
    </submittedName>
</protein>
<accession>W0AA92</accession>
<evidence type="ECO:0000256" key="1">
    <source>
        <dbReference type="SAM" id="MobiDB-lite"/>
    </source>
</evidence>
<feature type="compositionally biased region" description="Low complexity" evidence="1">
    <location>
        <begin position="31"/>
        <end position="51"/>
    </location>
</feature>
<evidence type="ECO:0000256" key="2">
    <source>
        <dbReference type="SAM" id="SignalP"/>
    </source>
</evidence>
<dbReference type="HOGENOM" id="CLU_1142014_0_0_5"/>
<name>W0AA92_9SPHN</name>
<feature type="chain" id="PRO_5004786087" evidence="2">
    <location>
        <begin position="22"/>
        <end position="243"/>
    </location>
</feature>
<dbReference type="PATRIC" id="fig|1123269.5.peg.808"/>
<gene>
    <name evidence="3" type="ORF">NX02_04125</name>
</gene>
<feature type="region of interest" description="Disordered" evidence="1">
    <location>
        <begin position="31"/>
        <end position="71"/>
    </location>
</feature>
<dbReference type="KEGG" id="ssan:NX02_04125"/>
<dbReference type="PROSITE" id="PS51257">
    <property type="entry name" value="PROKAR_LIPOPROTEIN"/>
    <property type="match status" value="1"/>
</dbReference>
<dbReference type="EMBL" id="CP006644">
    <property type="protein sequence ID" value="AHE52575.1"/>
    <property type="molecule type" value="Genomic_DNA"/>
</dbReference>